<evidence type="ECO:0000256" key="1">
    <source>
        <dbReference type="SAM" id="MobiDB-lite"/>
    </source>
</evidence>
<gene>
    <name evidence="2" type="ORF">SLEP1_g59364</name>
</gene>
<sequence length="57" mass="6517">MQDQQQKQLELVLAIGKLAKLWESKQEASNLTEEAGQLEIHESQASYMNRETISDRA</sequence>
<evidence type="ECO:0000313" key="2">
    <source>
        <dbReference type="EMBL" id="GKV52801.1"/>
    </source>
</evidence>
<dbReference type="AlphaFoldDB" id="A0AAV5MVP3"/>
<proteinExistence type="predicted"/>
<dbReference type="EMBL" id="BPVZ01000871">
    <property type="protein sequence ID" value="GKV52801.1"/>
    <property type="molecule type" value="Genomic_DNA"/>
</dbReference>
<protein>
    <submittedName>
        <fullName evidence="2">Uncharacterized protein</fullName>
    </submittedName>
</protein>
<dbReference type="Proteomes" id="UP001054252">
    <property type="component" value="Unassembled WGS sequence"/>
</dbReference>
<evidence type="ECO:0000313" key="3">
    <source>
        <dbReference type="Proteomes" id="UP001054252"/>
    </source>
</evidence>
<accession>A0AAV5MVP3</accession>
<keyword evidence="3" id="KW-1185">Reference proteome</keyword>
<comment type="caution">
    <text evidence="2">The sequence shown here is derived from an EMBL/GenBank/DDBJ whole genome shotgun (WGS) entry which is preliminary data.</text>
</comment>
<organism evidence="2 3">
    <name type="scientific">Rubroshorea leprosula</name>
    <dbReference type="NCBI Taxonomy" id="152421"/>
    <lineage>
        <taxon>Eukaryota</taxon>
        <taxon>Viridiplantae</taxon>
        <taxon>Streptophyta</taxon>
        <taxon>Embryophyta</taxon>
        <taxon>Tracheophyta</taxon>
        <taxon>Spermatophyta</taxon>
        <taxon>Magnoliopsida</taxon>
        <taxon>eudicotyledons</taxon>
        <taxon>Gunneridae</taxon>
        <taxon>Pentapetalae</taxon>
        <taxon>rosids</taxon>
        <taxon>malvids</taxon>
        <taxon>Malvales</taxon>
        <taxon>Dipterocarpaceae</taxon>
        <taxon>Rubroshorea</taxon>
    </lineage>
</organism>
<reference evidence="2 3" key="1">
    <citation type="journal article" date="2021" name="Commun. Biol.">
        <title>The genome of Shorea leprosula (Dipterocarpaceae) highlights the ecological relevance of drought in aseasonal tropical rainforests.</title>
        <authorList>
            <person name="Ng K.K.S."/>
            <person name="Kobayashi M.J."/>
            <person name="Fawcett J.A."/>
            <person name="Hatakeyama M."/>
            <person name="Paape T."/>
            <person name="Ng C.H."/>
            <person name="Ang C.C."/>
            <person name="Tnah L.H."/>
            <person name="Lee C.T."/>
            <person name="Nishiyama T."/>
            <person name="Sese J."/>
            <person name="O'Brien M.J."/>
            <person name="Copetti D."/>
            <person name="Mohd Noor M.I."/>
            <person name="Ong R.C."/>
            <person name="Putra M."/>
            <person name="Sireger I.Z."/>
            <person name="Indrioko S."/>
            <person name="Kosugi Y."/>
            <person name="Izuno A."/>
            <person name="Isagi Y."/>
            <person name="Lee S.L."/>
            <person name="Shimizu K.K."/>
        </authorList>
    </citation>
    <scope>NUCLEOTIDE SEQUENCE [LARGE SCALE GENOMIC DNA]</scope>
    <source>
        <strain evidence="2">214</strain>
    </source>
</reference>
<name>A0AAV5MVP3_9ROSI</name>
<feature type="region of interest" description="Disordered" evidence="1">
    <location>
        <begin position="31"/>
        <end position="57"/>
    </location>
</feature>